<dbReference type="Gene3D" id="3.50.80.20">
    <property type="entry name" value="D-Ala-D-Ala carboxypeptidase C, peptidase S13"/>
    <property type="match status" value="1"/>
</dbReference>
<dbReference type="EC" id="3.4.16.4" evidence="3"/>
<evidence type="ECO:0000256" key="1">
    <source>
        <dbReference type="ARBA" id="ARBA00006096"/>
    </source>
</evidence>
<keyword evidence="2 3" id="KW-0378">Hydrolase</keyword>
<evidence type="ECO:0000256" key="2">
    <source>
        <dbReference type="ARBA" id="ARBA00022801"/>
    </source>
</evidence>
<comment type="similarity">
    <text evidence="1">Belongs to the peptidase S13 family.</text>
</comment>
<dbReference type="EMBL" id="JACHNH010000001">
    <property type="protein sequence ID" value="MBB4759462.1"/>
    <property type="molecule type" value="Genomic_DNA"/>
</dbReference>
<keyword evidence="3" id="KW-0121">Carboxypeptidase</keyword>
<dbReference type="Pfam" id="PF02113">
    <property type="entry name" value="Peptidase_S13"/>
    <property type="match status" value="2"/>
</dbReference>
<gene>
    <name evidence="3" type="ORF">BJ971_000018</name>
</gene>
<dbReference type="PRINTS" id="PR00922">
    <property type="entry name" value="DADACBPTASE3"/>
</dbReference>
<evidence type="ECO:0000313" key="3">
    <source>
        <dbReference type="EMBL" id="MBB4759462.1"/>
    </source>
</evidence>
<dbReference type="Gene3D" id="3.40.710.10">
    <property type="entry name" value="DD-peptidase/beta-lactamase superfamily"/>
    <property type="match status" value="2"/>
</dbReference>
<evidence type="ECO:0000313" key="4">
    <source>
        <dbReference type="Proteomes" id="UP000578112"/>
    </source>
</evidence>
<dbReference type="AlphaFoldDB" id="A0A7W7HRG8"/>
<dbReference type="GO" id="GO:0000270">
    <property type="term" value="P:peptidoglycan metabolic process"/>
    <property type="evidence" value="ECO:0007669"/>
    <property type="project" value="TreeGrafter"/>
</dbReference>
<dbReference type="Proteomes" id="UP000578112">
    <property type="component" value="Unassembled WGS sequence"/>
</dbReference>
<keyword evidence="4" id="KW-1185">Reference proteome</keyword>
<dbReference type="RefSeq" id="WP_239087510.1">
    <property type="nucleotide sequence ID" value="NZ_BOMK01000034.1"/>
</dbReference>
<dbReference type="PANTHER" id="PTHR30023:SF0">
    <property type="entry name" value="PENICILLIN-SENSITIVE CARBOXYPEPTIDASE A"/>
    <property type="match status" value="1"/>
</dbReference>
<dbReference type="InterPro" id="IPR012338">
    <property type="entry name" value="Beta-lactam/transpept-like"/>
</dbReference>
<dbReference type="PANTHER" id="PTHR30023">
    <property type="entry name" value="D-ALANYL-D-ALANINE CARBOXYPEPTIDASE"/>
    <property type="match status" value="1"/>
</dbReference>
<dbReference type="GO" id="GO:0006508">
    <property type="term" value="P:proteolysis"/>
    <property type="evidence" value="ECO:0007669"/>
    <property type="project" value="InterPro"/>
</dbReference>
<keyword evidence="3" id="KW-0645">Protease</keyword>
<sequence>MVLLLAVVAAAFVVRPGPVDGWLAADPTTAPTVAPTPEPTPTPVLAAVGTSGAAPTAEGVKAAIGPLVDAAVLGPRVNVSVVDTVTGESLFAQNAETGTVPASTTKLLTAATVLAARGAAHRLTTRVVAGAEPGEVVLVGGGDPTLSVDAKGQFPGAARLDKLAAQVEKAMGARPITKVIVDTSLYEGPLTAKGWDGDVIGGGQVARIQPLMTNAGRIKPVHNEFGGDPRFADPAGAAGRAFAKHLGLPASAVSKGTAPPAGAPAASSAAPSAAATLVAGAELGKVESPPLVRVVDWMLEQSDNVIAEAMARQVALAAGAEASFEGAATAMIAKLGELELSTGEVKLSDGSGLSRQNKISPKLLTDVLNLAAGGEHPELSAMFGGLPVAGWSGTLQHRFVVPSANQVGQGLVRAKTGSLTGVNAISGELVTKDGRLLVFAILADATGESVAARQALDKIAAKLVTCGCN</sequence>
<name>A0A7W7HRG8_9ACTN</name>
<proteinExistence type="inferred from homology"/>
<reference evidence="3 4" key="1">
    <citation type="submission" date="2020-08" db="EMBL/GenBank/DDBJ databases">
        <title>Sequencing the genomes of 1000 actinobacteria strains.</title>
        <authorList>
            <person name="Klenk H.-P."/>
        </authorList>
    </citation>
    <scope>NUCLEOTIDE SEQUENCE [LARGE SCALE GENOMIC DNA]</scope>
    <source>
        <strain evidence="3 4">DSM 43149</strain>
    </source>
</reference>
<accession>A0A7W7HRG8</accession>
<dbReference type="EC" id="3.4.21.-" evidence="3"/>
<dbReference type="NCBIfam" id="TIGR00666">
    <property type="entry name" value="PBP4"/>
    <property type="match status" value="1"/>
</dbReference>
<dbReference type="GO" id="GO:0009002">
    <property type="term" value="F:serine-type D-Ala-D-Ala carboxypeptidase activity"/>
    <property type="evidence" value="ECO:0007669"/>
    <property type="project" value="UniProtKB-EC"/>
</dbReference>
<organism evidence="3 4">
    <name type="scientific">Actinoplanes digitatis</name>
    <dbReference type="NCBI Taxonomy" id="1868"/>
    <lineage>
        <taxon>Bacteria</taxon>
        <taxon>Bacillati</taxon>
        <taxon>Actinomycetota</taxon>
        <taxon>Actinomycetes</taxon>
        <taxon>Micromonosporales</taxon>
        <taxon>Micromonosporaceae</taxon>
        <taxon>Actinoplanes</taxon>
    </lineage>
</organism>
<dbReference type="SUPFAM" id="SSF56601">
    <property type="entry name" value="beta-lactamase/transpeptidase-like"/>
    <property type="match status" value="1"/>
</dbReference>
<protein>
    <submittedName>
        <fullName evidence="3">D-alanyl-D-alanine carboxypeptidase/D-alanyl-D-alanine-endopeptidase (Penicillin-binding protein 4)</fullName>
        <ecNumber evidence="3">3.4.16.4</ecNumber>
        <ecNumber evidence="3">3.4.21.-</ecNumber>
    </submittedName>
</protein>
<comment type="caution">
    <text evidence="3">The sequence shown here is derived from an EMBL/GenBank/DDBJ whole genome shotgun (WGS) entry which is preliminary data.</text>
</comment>
<dbReference type="InterPro" id="IPR000667">
    <property type="entry name" value="Peptidase_S13"/>
</dbReference>